<dbReference type="SUPFAM" id="SSF56672">
    <property type="entry name" value="DNA/RNA polymerases"/>
    <property type="match status" value="1"/>
</dbReference>
<dbReference type="InterPro" id="IPR052055">
    <property type="entry name" value="Hepadnavirus_pol/RT"/>
</dbReference>
<dbReference type="PANTHER" id="PTHR33050:SF7">
    <property type="entry name" value="RIBONUCLEASE H"/>
    <property type="match status" value="1"/>
</dbReference>
<feature type="compositionally biased region" description="Polar residues" evidence="1">
    <location>
        <begin position="335"/>
        <end position="356"/>
    </location>
</feature>
<dbReference type="InterPro" id="IPR043502">
    <property type="entry name" value="DNA/RNA_pol_sf"/>
</dbReference>
<feature type="region of interest" description="Disordered" evidence="1">
    <location>
        <begin position="252"/>
        <end position="275"/>
    </location>
</feature>
<dbReference type="PANTHER" id="PTHR33050">
    <property type="entry name" value="REVERSE TRANSCRIPTASE DOMAIN-CONTAINING PROTEIN"/>
    <property type="match status" value="1"/>
</dbReference>
<feature type="compositionally biased region" description="Polar residues" evidence="1">
    <location>
        <begin position="253"/>
        <end position="267"/>
    </location>
</feature>
<dbReference type="AlphaFoldDB" id="A0A8H7C4T5"/>
<evidence type="ECO:0000313" key="2">
    <source>
        <dbReference type="EMBL" id="KAF7761976.1"/>
    </source>
</evidence>
<feature type="compositionally biased region" description="Polar residues" evidence="1">
    <location>
        <begin position="125"/>
        <end position="134"/>
    </location>
</feature>
<reference evidence="2 3" key="1">
    <citation type="journal article" name="Sci. Rep.">
        <title>Telomere-to-telomere assembled and centromere annotated genomes of the two main subspecies of the button mushroom Agaricus bisporus reveal especially polymorphic chromosome ends.</title>
        <authorList>
            <person name="Sonnenberg A.S.M."/>
            <person name="Sedaghat-Telgerd N."/>
            <person name="Lavrijssen B."/>
            <person name="Ohm R.A."/>
            <person name="Hendrickx P.M."/>
            <person name="Scholtmeijer K."/>
            <person name="Baars J.J.P."/>
            <person name="van Peer A."/>
        </authorList>
    </citation>
    <scope>NUCLEOTIDE SEQUENCE [LARGE SCALE GENOMIC DNA]</scope>
    <source>
        <strain evidence="2 3">H119_p4</strain>
    </source>
</reference>
<dbReference type="CDD" id="cd09275">
    <property type="entry name" value="RNase_HI_RT_DIRS1"/>
    <property type="match status" value="1"/>
</dbReference>
<name>A0A8H7C4T5_AGABI</name>
<dbReference type="Proteomes" id="UP000629468">
    <property type="component" value="Unassembled WGS sequence"/>
</dbReference>
<gene>
    <name evidence="2" type="ORF">Agabi119p4_9968</name>
</gene>
<feature type="region of interest" description="Disordered" evidence="1">
    <location>
        <begin position="330"/>
        <end position="357"/>
    </location>
</feature>
<feature type="region of interest" description="Disordered" evidence="1">
    <location>
        <begin position="1"/>
        <end position="138"/>
    </location>
</feature>
<protein>
    <recommendedName>
        <fullName evidence="4">Reverse transcriptase domain-containing protein</fullName>
    </recommendedName>
</protein>
<organism evidence="2 3">
    <name type="scientific">Agaricus bisporus var. burnettii</name>
    <dbReference type="NCBI Taxonomy" id="192524"/>
    <lineage>
        <taxon>Eukaryota</taxon>
        <taxon>Fungi</taxon>
        <taxon>Dikarya</taxon>
        <taxon>Basidiomycota</taxon>
        <taxon>Agaricomycotina</taxon>
        <taxon>Agaricomycetes</taxon>
        <taxon>Agaricomycetidae</taxon>
        <taxon>Agaricales</taxon>
        <taxon>Agaricineae</taxon>
        <taxon>Agaricaceae</taxon>
        <taxon>Agaricus</taxon>
    </lineage>
</organism>
<evidence type="ECO:0000256" key="1">
    <source>
        <dbReference type="SAM" id="MobiDB-lite"/>
    </source>
</evidence>
<proteinExistence type="predicted"/>
<feature type="compositionally biased region" description="Polar residues" evidence="1">
    <location>
        <begin position="184"/>
        <end position="218"/>
    </location>
</feature>
<accession>A0A8H7C4T5</accession>
<feature type="region of interest" description="Disordered" evidence="1">
    <location>
        <begin position="175"/>
        <end position="218"/>
    </location>
</feature>
<sequence length="1010" mass="114322">MSQPHECEENSVSDVPNLLRRLGMGKEEMITPIPQPSQPQTKEHPEPRICEEHSEVSSKRTLLERLTSPEPCEEEIPSSTHKASMKKHKIEFSSTSIHPSKRQRGDRQRKEEKKELETEKEITGQPKTGLQSSEGRVRDSAMKIVGPKEAGYVLPRKFVRMNCHGLKIKKMQVDSPKVCGRPGPSSNDWQETYQPLNDGSSQRLEHQGVSQPPSGAMSSKGILSTYTTSSQDSIFPDLCRRAVRAWEDLRSMSPFNNPQRELKQASNGKPPGLSLSTRLHSFSPIGVANCSNTGRLLSESSPVNLPPPIHELYSSTKALEERLGEGKTAPYSIPKSGNHSSTVFSNQTGPNITQRSPFRLESATDSIQKEDVVDQIANTSTDVDIASKPVTASPRVRAPRPLLTNLKPKYMRYNQWDVDGKRIPGVVKWSETAEALPRAPKLPDDHPFNKTIREHPTLFEVVTPLDAELFEFYLLSHPNDEFVESICRGFVEGFWPWAPAEIEGYPMVNDQSEVPTPSDEKKKFLLEQKDHEMEMGRYSEGFEGELQPGMYSMPVFAVPKGESAFRLVTHQSYGQYSLNSITPPHEKAFPLDNMIRLGDLLIRAHRKKNPNERLTLWKCDVSEAYRLLPVHPLWQLKQIVTIDGLRYVDRCVAFGGKRSGDLYIAFMSLVLWIAENVMGVEDPSAYCDDSFGIGITGDEEWYEPYSMMMPKGQTRMLELWDQLRIPHKKKKQVSGETLTIIGIEVDANALTLTLPIERKQELVNELSRFIFAVGQPAKRRKLKEYQTLAGWVNWALNVFPLLRPGLSNLYYKLRGLSRPQEKVKVTRCISNDLQWLRDHIERSSGIHIITARNWSVEEADFTAYADACLTGMGFWVPNKHLGFYADVPHDTPSEWIYFREMWAVLSALCHAIENNLLRDCKIIIYTDNTNTRDAFNTLAAEPIYNNVMKKAADLLILSNNQLRVLYIEGELNIVADALSRHQLNRASSYDPNIVCTSYLPPRDALGASQQ</sequence>
<feature type="compositionally biased region" description="Basic and acidic residues" evidence="1">
    <location>
        <begin position="41"/>
        <end position="63"/>
    </location>
</feature>
<feature type="compositionally biased region" description="Basic and acidic residues" evidence="1">
    <location>
        <begin position="103"/>
        <end position="122"/>
    </location>
</feature>
<evidence type="ECO:0000313" key="3">
    <source>
        <dbReference type="Proteomes" id="UP000629468"/>
    </source>
</evidence>
<dbReference type="EMBL" id="JABXXO010000013">
    <property type="protein sequence ID" value="KAF7761976.1"/>
    <property type="molecule type" value="Genomic_DNA"/>
</dbReference>
<evidence type="ECO:0008006" key="4">
    <source>
        <dbReference type="Google" id="ProtNLM"/>
    </source>
</evidence>
<comment type="caution">
    <text evidence="2">The sequence shown here is derived from an EMBL/GenBank/DDBJ whole genome shotgun (WGS) entry which is preliminary data.</text>
</comment>